<proteinExistence type="predicted"/>
<dbReference type="VEuPathDB" id="FungiDB:MMYC01_209025"/>
<reference evidence="2 3" key="1">
    <citation type="journal article" date="2016" name="Genome Announc.">
        <title>Genome Sequence of Madurella mycetomatis mm55, Isolated from a Human Mycetoma Case in Sudan.</title>
        <authorList>
            <person name="Smit S."/>
            <person name="Derks M.F."/>
            <person name="Bervoets S."/>
            <person name="Fahal A."/>
            <person name="van Leeuwen W."/>
            <person name="van Belkum A."/>
            <person name="van de Sande W.W."/>
        </authorList>
    </citation>
    <scope>NUCLEOTIDE SEQUENCE [LARGE SCALE GENOMIC DNA]</scope>
    <source>
        <strain evidence="3">mm55</strain>
    </source>
</reference>
<sequence length="96" mass="10449">MLFPTFPRYPTPVSFGGYSSYTPFSNTYICSFYPFEATADGGIAPPPVENSPNQSIEGRAGWIAPGPAPSLSTTGMRGCKESRYSTPIPQSRSFLW</sequence>
<feature type="compositionally biased region" description="Polar residues" evidence="1">
    <location>
        <begin position="84"/>
        <end position="96"/>
    </location>
</feature>
<organism evidence="2 3">
    <name type="scientific">Madurella mycetomatis</name>
    <dbReference type="NCBI Taxonomy" id="100816"/>
    <lineage>
        <taxon>Eukaryota</taxon>
        <taxon>Fungi</taxon>
        <taxon>Dikarya</taxon>
        <taxon>Ascomycota</taxon>
        <taxon>Pezizomycotina</taxon>
        <taxon>Sordariomycetes</taxon>
        <taxon>Sordariomycetidae</taxon>
        <taxon>Sordariales</taxon>
        <taxon>Sordariales incertae sedis</taxon>
        <taxon>Madurella</taxon>
    </lineage>
</organism>
<name>A0A175VT14_9PEZI</name>
<comment type="caution">
    <text evidence="2">The sequence shown here is derived from an EMBL/GenBank/DDBJ whole genome shotgun (WGS) entry which is preliminary data.</text>
</comment>
<dbReference type="AlphaFoldDB" id="A0A175VT14"/>
<evidence type="ECO:0000313" key="2">
    <source>
        <dbReference type="EMBL" id="KXX74523.1"/>
    </source>
</evidence>
<protein>
    <submittedName>
        <fullName evidence="2">Uncharacterized protein</fullName>
    </submittedName>
</protein>
<feature type="region of interest" description="Disordered" evidence="1">
    <location>
        <begin position="44"/>
        <end position="96"/>
    </location>
</feature>
<evidence type="ECO:0000313" key="3">
    <source>
        <dbReference type="Proteomes" id="UP000078237"/>
    </source>
</evidence>
<dbReference type="EMBL" id="LCTW02000343">
    <property type="protein sequence ID" value="KXX74523.1"/>
    <property type="molecule type" value="Genomic_DNA"/>
</dbReference>
<accession>A0A175VT14</accession>
<evidence type="ECO:0000256" key="1">
    <source>
        <dbReference type="SAM" id="MobiDB-lite"/>
    </source>
</evidence>
<keyword evidence="3" id="KW-1185">Reference proteome</keyword>
<gene>
    <name evidence="2" type="ORF">MMYC01_209025</name>
</gene>
<dbReference type="Proteomes" id="UP000078237">
    <property type="component" value="Unassembled WGS sequence"/>
</dbReference>